<evidence type="ECO:0000256" key="5">
    <source>
        <dbReference type="ARBA" id="ARBA00023136"/>
    </source>
</evidence>
<evidence type="ECO:0000313" key="8">
    <source>
        <dbReference type="Proteomes" id="UP000008136"/>
    </source>
</evidence>
<keyword evidence="4 6" id="KW-1133">Transmembrane helix</keyword>
<dbReference type="EMBL" id="CP002588">
    <property type="protein sequence ID" value="AEA47805.1"/>
    <property type="molecule type" value="Genomic_DNA"/>
</dbReference>
<keyword evidence="8" id="KW-1185">Reference proteome</keyword>
<accession>F2KQZ9</accession>
<comment type="subcellular location">
    <subcellularLocation>
        <location evidence="1">Membrane</location>
        <topology evidence="1">Multi-pass membrane protein</topology>
    </subcellularLocation>
</comment>
<organism evidence="7 8">
    <name type="scientific">Archaeoglobus veneficus (strain DSM 11195 / SNP6)</name>
    <dbReference type="NCBI Taxonomy" id="693661"/>
    <lineage>
        <taxon>Archaea</taxon>
        <taxon>Methanobacteriati</taxon>
        <taxon>Methanobacteriota</taxon>
        <taxon>Archaeoglobi</taxon>
        <taxon>Archaeoglobales</taxon>
        <taxon>Archaeoglobaceae</taxon>
        <taxon>Archaeoglobus</taxon>
    </lineage>
</organism>
<keyword evidence="5 6" id="KW-0472">Membrane</keyword>
<dbReference type="PANTHER" id="PTHR34857">
    <property type="entry name" value="SLL0384 PROTEIN"/>
    <property type="match status" value="1"/>
</dbReference>
<dbReference type="Proteomes" id="UP000008136">
    <property type="component" value="Chromosome"/>
</dbReference>
<evidence type="ECO:0000256" key="1">
    <source>
        <dbReference type="ARBA" id="ARBA00004141"/>
    </source>
</evidence>
<dbReference type="InterPro" id="IPR003339">
    <property type="entry name" value="ABC/ECF_trnsptr_transmembrane"/>
</dbReference>
<dbReference type="GeneID" id="25395665"/>
<evidence type="ECO:0000256" key="4">
    <source>
        <dbReference type="ARBA" id="ARBA00022989"/>
    </source>
</evidence>
<keyword evidence="2" id="KW-1003">Cell membrane</keyword>
<dbReference type="Pfam" id="PF02361">
    <property type="entry name" value="CbiQ"/>
    <property type="match status" value="1"/>
</dbReference>
<dbReference type="OrthoDB" id="51610at2157"/>
<dbReference type="RefSeq" id="WP_013684461.1">
    <property type="nucleotide sequence ID" value="NC_015320.1"/>
</dbReference>
<dbReference type="AlphaFoldDB" id="F2KQZ9"/>
<dbReference type="STRING" id="693661.Arcve_1809"/>
<dbReference type="GO" id="GO:0005886">
    <property type="term" value="C:plasma membrane"/>
    <property type="evidence" value="ECO:0007669"/>
    <property type="project" value="UniProtKB-ARBA"/>
</dbReference>
<dbReference type="eggNOG" id="arCOG02250">
    <property type="taxonomic scope" value="Archaea"/>
</dbReference>
<proteinExistence type="predicted"/>
<sequence length="241" mass="27369">MHDVIERTAKEAASYFQNFFSWEVAGGGFLGGDARIKLPCLFLLVYASVSTFELKRLLVLLAVLFLLLVTSRIRLKLYFSRVWMIPAFSVLVLSPFLLSDPVYVFVFALRVFLAVSFLTLFMLTTPYSDTIAAMRSFKLPEIITSTVSLTLRYIHLMFAELYRMLLARDARQIKHPDFVDTWRKGGELLGSFFIRAYERGERVYLASVARGYSGKTKVYGKKFKPTIADVVLVAITAAVLI</sequence>
<evidence type="ECO:0000313" key="7">
    <source>
        <dbReference type="EMBL" id="AEA47805.1"/>
    </source>
</evidence>
<dbReference type="CDD" id="cd16914">
    <property type="entry name" value="EcfT"/>
    <property type="match status" value="1"/>
</dbReference>
<dbReference type="InterPro" id="IPR051611">
    <property type="entry name" value="ECF_transporter_component"/>
</dbReference>
<keyword evidence="3 6" id="KW-0812">Transmembrane</keyword>
<feature type="transmembrane region" description="Helical" evidence="6">
    <location>
        <begin position="82"/>
        <end position="98"/>
    </location>
</feature>
<evidence type="ECO:0000256" key="6">
    <source>
        <dbReference type="SAM" id="Phobius"/>
    </source>
</evidence>
<reference evidence="7 8" key="1">
    <citation type="submission" date="2011-03" db="EMBL/GenBank/DDBJ databases">
        <title>The complete genome of Archaeoglobus veneficus SNP6.</title>
        <authorList>
            <consortium name="US DOE Joint Genome Institute (JGI-PGF)"/>
            <person name="Lucas S."/>
            <person name="Copeland A."/>
            <person name="Lapidus A."/>
            <person name="Bruce D."/>
            <person name="Goodwin L."/>
            <person name="Pitluck S."/>
            <person name="Kyrpides N."/>
            <person name="Mavromatis K."/>
            <person name="Pagani I."/>
            <person name="Ivanova N."/>
            <person name="Mikhailova N."/>
            <person name="Lu M."/>
            <person name="Detter J.C."/>
            <person name="Tapia R."/>
            <person name="Han C."/>
            <person name="Land M."/>
            <person name="Hauser L."/>
            <person name="Markowitz V."/>
            <person name="Cheng J.-F."/>
            <person name="Hugenholtz P."/>
            <person name="Woyke T."/>
            <person name="Wu D."/>
            <person name="Spring S."/>
            <person name="Brambilla E."/>
            <person name="Klenk H.-P."/>
            <person name="Eisen J.A."/>
        </authorList>
    </citation>
    <scope>NUCLEOTIDE SEQUENCE [LARGE SCALE GENOMIC DNA]</scope>
    <source>
        <strain>SNP6</strain>
    </source>
</reference>
<feature type="transmembrane region" description="Helical" evidence="6">
    <location>
        <begin position="57"/>
        <end position="75"/>
    </location>
</feature>
<dbReference type="PANTHER" id="PTHR34857:SF2">
    <property type="entry name" value="SLL0384 PROTEIN"/>
    <property type="match status" value="1"/>
</dbReference>
<protein>
    <submittedName>
        <fullName evidence="7">Cobalt ABC transporter, inner membrane subunit CbiQ</fullName>
    </submittedName>
</protein>
<evidence type="ECO:0000256" key="3">
    <source>
        <dbReference type="ARBA" id="ARBA00022692"/>
    </source>
</evidence>
<feature type="transmembrane region" description="Helical" evidence="6">
    <location>
        <begin position="104"/>
        <end position="125"/>
    </location>
</feature>
<evidence type="ECO:0000256" key="2">
    <source>
        <dbReference type="ARBA" id="ARBA00022475"/>
    </source>
</evidence>
<dbReference type="HOGENOM" id="CLU_056469_1_0_2"/>
<dbReference type="KEGG" id="ave:Arcve_1809"/>
<gene>
    <name evidence="7" type="ordered locus">Arcve_1809</name>
</gene>
<name>F2KQZ9_ARCVS</name>